<dbReference type="InterPro" id="IPR008972">
    <property type="entry name" value="Cupredoxin"/>
</dbReference>
<evidence type="ECO:0000259" key="8">
    <source>
        <dbReference type="PROSITE" id="PS50857"/>
    </source>
</evidence>
<dbReference type="GO" id="GO:0042773">
    <property type="term" value="P:ATP synthesis coupled electron transport"/>
    <property type="evidence" value="ECO:0007669"/>
    <property type="project" value="TreeGrafter"/>
</dbReference>
<keyword evidence="10" id="KW-1185">Reference proteome</keyword>
<dbReference type="STRING" id="1673428.CPM_1312"/>
<dbReference type="InterPro" id="IPR001505">
    <property type="entry name" value="Copper_CuA"/>
</dbReference>
<reference evidence="10" key="1">
    <citation type="submission" date="2016-06" db="EMBL/GenBank/DDBJ databases">
        <authorList>
            <person name="Toshchakov V.S."/>
        </authorList>
    </citation>
    <scope>NUCLEOTIDE SEQUENCE [LARGE SCALE GENOMIC DNA]</scope>
    <source>
        <strain>PM4 (JCM 30641</strain>
        <strain evidence="10">\VKM B-2940)</strain>
    </source>
</reference>
<dbReference type="RefSeq" id="WP_021788972.1">
    <property type="nucleotide sequence ID" value="NZ_LT719092.1"/>
</dbReference>
<feature type="domain" description="Cytochrome oxidase subunit II copper A binding" evidence="8">
    <location>
        <begin position="49"/>
        <end position="159"/>
    </location>
</feature>
<accession>A0A1R4A837</accession>
<comment type="similarity">
    <text evidence="2">Belongs to the cytochrome c oxidase subunit 2 family.</text>
</comment>
<dbReference type="KEGG" id="cdiv:CPM_1312"/>
<dbReference type="PROSITE" id="PS50857">
    <property type="entry name" value="COX2_CUA"/>
    <property type="match status" value="1"/>
</dbReference>
<evidence type="ECO:0000256" key="3">
    <source>
        <dbReference type="ARBA" id="ARBA00022448"/>
    </source>
</evidence>
<dbReference type="GeneID" id="30927905"/>
<keyword evidence="3" id="KW-0813">Transport</keyword>
<proteinExistence type="inferred from homology"/>
<comment type="subcellular location">
    <subcellularLocation>
        <location evidence="1">Membrane</location>
    </subcellularLocation>
</comment>
<gene>
    <name evidence="9" type="ORF">CPM_1312</name>
</gene>
<dbReference type="PANTHER" id="PTHR22888:SF9">
    <property type="entry name" value="CYTOCHROME C OXIDASE SUBUNIT 2"/>
    <property type="match status" value="1"/>
</dbReference>
<dbReference type="PANTHER" id="PTHR22888">
    <property type="entry name" value="CYTOCHROME C OXIDASE, SUBUNIT II"/>
    <property type="match status" value="1"/>
</dbReference>
<dbReference type="Pfam" id="PF00116">
    <property type="entry name" value="COX2"/>
    <property type="match status" value="1"/>
</dbReference>
<dbReference type="GO" id="GO:0016020">
    <property type="term" value="C:membrane"/>
    <property type="evidence" value="ECO:0007669"/>
    <property type="project" value="UniProtKB-SubCell"/>
</dbReference>
<evidence type="ECO:0000256" key="7">
    <source>
        <dbReference type="ARBA" id="ARBA00023136"/>
    </source>
</evidence>
<evidence type="ECO:0000256" key="1">
    <source>
        <dbReference type="ARBA" id="ARBA00004370"/>
    </source>
</evidence>
<dbReference type="InterPro" id="IPR002429">
    <property type="entry name" value="CcO_II-like_C"/>
</dbReference>
<dbReference type="Proteomes" id="UP000187822">
    <property type="component" value="Chromosome I"/>
</dbReference>
<dbReference type="OrthoDB" id="56564at2157"/>
<dbReference type="PROSITE" id="PS00078">
    <property type="entry name" value="COX2"/>
    <property type="match status" value="1"/>
</dbReference>
<dbReference type="InterPro" id="IPR045187">
    <property type="entry name" value="CcO_II"/>
</dbReference>
<organism evidence="9 10">
    <name type="scientific">Cuniculiplasma divulgatum</name>
    <dbReference type="NCBI Taxonomy" id="1673428"/>
    <lineage>
        <taxon>Archaea</taxon>
        <taxon>Methanobacteriati</taxon>
        <taxon>Thermoplasmatota</taxon>
        <taxon>Thermoplasmata</taxon>
        <taxon>Thermoplasmatales</taxon>
        <taxon>Cuniculiplasmataceae</taxon>
        <taxon>Cuniculiplasma</taxon>
    </lineage>
</organism>
<dbReference type="EMBL" id="LT719092">
    <property type="protein sequence ID" value="SJK85113.1"/>
    <property type="molecule type" value="Genomic_DNA"/>
</dbReference>
<evidence type="ECO:0000256" key="4">
    <source>
        <dbReference type="ARBA" id="ARBA00022723"/>
    </source>
</evidence>
<keyword evidence="5" id="KW-0249">Electron transport</keyword>
<evidence type="ECO:0000256" key="2">
    <source>
        <dbReference type="ARBA" id="ARBA00007866"/>
    </source>
</evidence>
<dbReference type="GO" id="GO:0004129">
    <property type="term" value="F:cytochrome-c oxidase activity"/>
    <property type="evidence" value="ECO:0007669"/>
    <property type="project" value="InterPro"/>
</dbReference>
<dbReference type="AlphaFoldDB" id="A0A1R4A837"/>
<sequence>MNKKMKIEALWLIGVLVVLGAAAGLNIYTTGLPAFSIATKETPHTNINPNNHIIDVTGEQWAWVFTKENATGTHTCTDSLTIHVNTTYTLIVSSSKGSHQFAVIHDLYIAQFDIQIYAVPGQNNTITFTPVHTGVFIFECVEYCGYDHYLMRGYLTVVK</sequence>
<dbReference type="GO" id="GO:0005507">
    <property type="term" value="F:copper ion binding"/>
    <property type="evidence" value="ECO:0007669"/>
    <property type="project" value="InterPro"/>
</dbReference>
<evidence type="ECO:0000256" key="6">
    <source>
        <dbReference type="ARBA" id="ARBA00023008"/>
    </source>
</evidence>
<keyword evidence="4" id="KW-0479">Metal-binding</keyword>
<name>A0A1R4A837_9ARCH</name>
<dbReference type="SUPFAM" id="SSF49503">
    <property type="entry name" value="Cupredoxins"/>
    <property type="match status" value="1"/>
</dbReference>
<keyword evidence="6" id="KW-0186">Copper</keyword>
<evidence type="ECO:0000313" key="9">
    <source>
        <dbReference type="EMBL" id="SJK85113.1"/>
    </source>
</evidence>
<dbReference type="Gene3D" id="2.60.40.420">
    <property type="entry name" value="Cupredoxins - blue copper proteins"/>
    <property type="match status" value="1"/>
</dbReference>
<protein>
    <submittedName>
        <fullName evidence="9">Cytochrome c oxidase subunit II</fullName>
    </submittedName>
</protein>
<evidence type="ECO:0000256" key="5">
    <source>
        <dbReference type="ARBA" id="ARBA00022982"/>
    </source>
</evidence>
<keyword evidence="7" id="KW-0472">Membrane</keyword>
<evidence type="ECO:0000313" key="10">
    <source>
        <dbReference type="Proteomes" id="UP000187822"/>
    </source>
</evidence>